<evidence type="ECO:0000313" key="2">
    <source>
        <dbReference type="EMBL" id="ROT75815.1"/>
    </source>
</evidence>
<name>A0A3R7P5A8_PENVA</name>
<protein>
    <submittedName>
        <fullName evidence="2">Uncharacterized protein</fullName>
    </submittedName>
</protein>
<feature type="transmembrane region" description="Helical" evidence="1">
    <location>
        <begin position="33"/>
        <end position="55"/>
    </location>
</feature>
<accession>A0A3R7P5A8</accession>
<proteinExistence type="predicted"/>
<reference evidence="2 3" key="2">
    <citation type="submission" date="2019-01" db="EMBL/GenBank/DDBJ databases">
        <title>The decoding of complex shrimp genome reveals the adaptation for benthos swimmer, frequently molting mechanism and breeding impact on genome.</title>
        <authorList>
            <person name="Sun Y."/>
            <person name="Gao Y."/>
            <person name="Yu Y."/>
        </authorList>
    </citation>
    <scope>NUCLEOTIDE SEQUENCE [LARGE SCALE GENOMIC DNA]</scope>
    <source>
        <tissue evidence="2">Muscle</tissue>
    </source>
</reference>
<organism evidence="2 3">
    <name type="scientific">Penaeus vannamei</name>
    <name type="common">Whiteleg shrimp</name>
    <name type="synonym">Litopenaeus vannamei</name>
    <dbReference type="NCBI Taxonomy" id="6689"/>
    <lineage>
        <taxon>Eukaryota</taxon>
        <taxon>Metazoa</taxon>
        <taxon>Ecdysozoa</taxon>
        <taxon>Arthropoda</taxon>
        <taxon>Crustacea</taxon>
        <taxon>Multicrustacea</taxon>
        <taxon>Malacostraca</taxon>
        <taxon>Eumalacostraca</taxon>
        <taxon>Eucarida</taxon>
        <taxon>Decapoda</taxon>
        <taxon>Dendrobranchiata</taxon>
        <taxon>Penaeoidea</taxon>
        <taxon>Penaeidae</taxon>
        <taxon>Penaeus</taxon>
    </lineage>
</organism>
<sequence length="114" mass="13093">MSQQQHSDFFGAFDKSYRSLKRLYMNLKRSAEISIRFVNALVAVFTPIVFCLLFVSRIVDKVGKYLSWMLYFPLWSKTSEGCDAWTKTAVADGELHRKTSVCGEPSDVPREGRM</sequence>
<dbReference type="AlphaFoldDB" id="A0A3R7P5A8"/>
<comment type="caution">
    <text evidence="2">The sequence shown here is derived from an EMBL/GenBank/DDBJ whole genome shotgun (WGS) entry which is preliminary data.</text>
</comment>
<gene>
    <name evidence="2" type="ORF">C7M84_005629</name>
</gene>
<reference evidence="2 3" key="1">
    <citation type="submission" date="2018-04" db="EMBL/GenBank/DDBJ databases">
        <authorList>
            <person name="Zhang X."/>
            <person name="Yuan J."/>
            <person name="Li F."/>
            <person name="Xiang J."/>
        </authorList>
    </citation>
    <scope>NUCLEOTIDE SEQUENCE [LARGE SCALE GENOMIC DNA]</scope>
    <source>
        <tissue evidence="2">Muscle</tissue>
    </source>
</reference>
<evidence type="ECO:0000313" key="3">
    <source>
        <dbReference type="Proteomes" id="UP000283509"/>
    </source>
</evidence>
<keyword evidence="1" id="KW-0812">Transmembrane</keyword>
<evidence type="ECO:0000256" key="1">
    <source>
        <dbReference type="SAM" id="Phobius"/>
    </source>
</evidence>
<keyword evidence="1" id="KW-1133">Transmembrane helix</keyword>
<keyword evidence="3" id="KW-1185">Reference proteome</keyword>
<keyword evidence="1" id="KW-0472">Membrane</keyword>
<dbReference type="Proteomes" id="UP000283509">
    <property type="component" value="Unassembled WGS sequence"/>
</dbReference>
<dbReference type="EMBL" id="QCYY01001729">
    <property type="protein sequence ID" value="ROT75815.1"/>
    <property type="molecule type" value="Genomic_DNA"/>
</dbReference>